<keyword evidence="1" id="KW-0732">Signal</keyword>
<organism evidence="2 3">
    <name type="scientific">Persicobacter diffluens</name>
    <dbReference type="NCBI Taxonomy" id="981"/>
    <lineage>
        <taxon>Bacteria</taxon>
        <taxon>Pseudomonadati</taxon>
        <taxon>Bacteroidota</taxon>
        <taxon>Cytophagia</taxon>
        <taxon>Cytophagales</taxon>
        <taxon>Persicobacteraceae</taxon>
        <taxon>Persicobacter</taxon>
    </lineage>
</organism>
<dbReference type="AlphaFoldDB" id="A0AAN4VZ78"/>
<evidence type="ECO:0008006" key="4">
    <source>
        <dbReference type="Google" id="ProtNLM"/>
    </source>
</evidence>
<gene>
    <name evidence="2" type="ORF">PEDI_23380</name>
</gene>
<proteinExistence type="predicted"/>
<evidence type="ECO:0000313" key="2">
    <source>
        <dbReference type="EMBL" id="GJM61786.1"/>
    </source>
</evidence>
<evidence type="ECO:0000256" key="1">
    <source>
        <dbReference type="SAM" id="SignalP"/>
    </source>
</evidence>
<accession>A0AAN4VZ78</accession>
<keyword evidence="3" id="KW-1185">Reference proteome</keyword>
<dbReference type="Proteomes" id="UP001310022">
    <property type="component" value="Unassembled WGS sequence"/>
</dbReference>
<comment type="caution">
    <text evidence="2">The sequence shown here is derived from an EMBL/GenBank/DDBJ whole genome shotgun (WGS) entry which is preliminary data.</text>
</comment>
<dbReference type="EMBL" id="BQKE01000001">
    <property type="protein sequence ID" value="GJM61786.1"/>
    <property type="molecule type" value="Genomic_DNA"/>
</dbReference>
<feature type="signal peptide" evidence="1">
    <location>
        <begin position="1"/>
        <end position="15"/>
    </location>
</feature>
<protein>
    <recommendedName>
        <fullName evidence="4">Lipoprotein</fullName>
    </recommendedName>
</protein>
<evidence type="ECO:0000313" key="3">
    <source>
        <dbReference type="Proteomes" id="UP001310022"/>
    </source>
</evidence>
<name>A0AAN4VZ78_9BACT</name>
<reference evidence="2 3" key="1">
    <citation type="submission" date="2021-12" db="EMBL/GenBank/DDBJ databases">
        <title>Genome sequencing of bacteria with rrn-lacking chromosome and rrn-plasmid.</title>
        <authorList>
            <person name="Anda M."/>
            <person name="Iwasaki W."/>
        </authorList>
    </citation>
    <scope>NUCLEOTIDE SEQUENCE [LARGE SCALE GENOMIC DNA]</scope>
    <source>
        <strain evidence="2 3">NBRC 15940</strain>
    </source>
</reference>
<sequence length="159" mass="18309">MKSLPLLCLSFLFLAACNSTPKQPEHSLLLGQSQQLNGTFKLNNPGAPTLLFHFYSENQLAQIMITPTERDTLYKRYKIIGNKLFIQHDMEHINSAIKQEREMGNEINALWAEKLTSKNQTSDVYEVISLQNDSIILKKKNRPYIFFKTHKSAKNQPNL</sequence>
<dbReference type="PROSITE" id="PS51257">
    <property type="entry name" value="PROKAR_LIPOPROTEIN"/>
    <property type="match status" value="1"/>
</dbReference>
<feature type="chain" id="PRO_5042831852" description="Lipoprotein" evidence="1">
    <location>
        <begin position="16"/>
        <end position="159"/>
    </location>
</feature>